<organism evidence="2 3">
    <name type="scientific">Commensalibacter nepenthis</name>
    <dbReference type="NCBI Taxonomy" id="3043872"/>
    <lineage>
        <taxon>Bacteria</taxon>
        <taxon>Pseudomonadati</taxon>
        <taxon>Pseudomonadota</taxon>
        <taxon>Alphaproteobacteria</taxon>
        <taxon>Acetobacterales</taxon>
        <taxon>Acetobacteraceae</taxon>
    </lineage>
</organism>
<keyword evidence="3" id="KW-1185">Reference proteome</keyword>
<name>A0ABT6Q9C1_9PROT</name>
<accession>A0ABT6Q9C1</accession>
<evidence type="ECO:0000313" key="2">
    <source>
        <dbReference type="EMBL" id="MDI2112833.1"/>
    </source>
</evidence>
<evidence type="ECO:0000313" key="3">
    <source>
        <dbReference type="Proteomes" id="UP001431775"/>
    </source>
</evidence>
<gene>
    <name evidence="2" type="ORF">QJV33_05970</name>
</gene>
<reference evidence="2" key="1">
    <citation type="submission" date="2023-05" db="EMBL/GenBank/DDBJ databases">
        <title>Whole genome sequence of Commensalibacter sp.</title>
        <authorList>
            <person name="Charoenyingcharoen P."/>
            <person name="Yukphan P."/>
        </authorList>
    </citation>
    <scope>NUCLEOTIDE SEQUENCE</scope>
    <source>
        <strain evidence="2">TBRC 10068</strain>
    </source>
</reference>
<dbReference type="SUPFAM" id="SSF51197">
    <property type="entry name" value="Clavaminate synthase-like"/>
    <property type="match status" value="1"/>
</dbReference>
<protein>
    <submittedName>
        <fullName evidence="2">DUF1971 domain-containing protein</fullName>
    </submittedName>
</protein>
<dbReference type="EMBL" id="JASBAN010000001">
    <property type="protein sequence ID" value="MDI2112833.1"/>
    <property type="molecule type" value="Genomic_DNA"/>
</dbReference>
<dbReference type="InterPro" id="IPR014710">
    <property type="entry name" value="RmlC-like_jellyroll"/>
</dbReference>
<dbReference type="Proteomes" id="UP001431775">
    <property type="component" value="Unassembled WGS sequence"/>
</dbReference>
<proteinExistence type="predicted"/>
<feature type="domain" description="TehB/YeaR-like" evidence="1">
    <location>
        <begin position="2"/>
        <end position="45"/>
    </location>
</feature>
<dbReference type="InterPro" id="IPR015392">
    <property type="entry name" value="TehB/YeaR-like_dom"/>
</dbReference>
<sequence length="49" mass="5659">MQTIPEGFKNRHNTKMGTWAKLVILSGYLTMEFMSDDGETTDQVEYSKE</sequence>
<dbReference type="Pfam" id="PF09313">
    <property type="entry name" value="TehB-like"/>
    <property type="match status" value="1"/>
</dbReference>
<evidence type="ECO:0000259" key="1">
    <source>
        <dbReference type="Pfam" id="PF09313"/>
    </source>
</evidence>
<dbReference type="Gene3D" id="2.60.120.10">
    <property type="entry name" value="Jelly Rolls"/>
    <property type="match status" value="1"/>
</dbReference>
<dbReference type="RefSeq" id="WP_281462459.1">
    <property type="nucleotide sequence ID" value="NZ_JASBAN010000001.1"/>
</dbReference>
<comment type="caution">
    <text evidence="2">The sequence shown here is derived from an EMBL/GenBank/DDBJ whole genome shotgun (WGS) entry which is preliminary data.</text>
</comment>